<dbReference type="PANTHER" id="PTHR46332">
    <property type="entry name" value="ASPARTATE BETA-HYDROXYLASE DOMAIN-CONTAINING PROTEIN 2"/>
    <property type="match status" value="1"/>
</dbReference>
<dbReference type="RefSeq" id="XP_002108566.1">
    <property type="nucleotide sequence ID" value="XM_002108530.1"/>
</dbReference>
<dbReference type="STRING" id="10228.B3RK27"/>
<dbReference type="PhylomeDB" id="B3RK27"/>
<dbReference type="SUPFAM" id="SSF51197">
    <property type="entry name" value="Clavaminate synthase-like"/>
    <property type="match status" value="1"/>
</dbReference>
<evidence type="ECO:0000313" key="6">
    <source>
        <dbReference type="Proteomes" id="UP000009022"/>
    </source>
</evidence>
<dbReference type="CTD" id="6749780"/>
<organism evidence="5 6">
    <name type="scientific">Trichoplax adhaerens</name>
    <name type="common">Trichoplax reptans</name>
    <dbReference type="NCBI Taxonomy" id="10228"/>
    <lineage>
        <taxon>Eukaryota</taxon>
        <taxon>Metazoa</taxon>
        <taxon>Placozoa</taxon>
        <taxon>Uniplacotomia</taxon>
        <taxon>Trichoplacea</taxon>
        <taxon>Trichoplacidae</taxon>
        <taxon>Trichoplax</taxon>
    </lineage>
</organism>
<dbReference type="Pfam" id="PF05118">
    <property type="entry name" value="Asp_Arg_Hydrox"/>
    <property type="match status" value="1"/>
</dbReference>
<evidence type="ECO:0000313" key="5">
    <source>
        <dbReference type="EMBL" id="EDV29364.1"/>
    </source>
</evidence>
<keyword evidence="3" id="KW-0560">Oxidoreductase</keyword>
<dbReference type="HOGENOM" id="CLU_059279_1_0_1"/>
<evidence type="ECO:0000256" key="3">
    <source>
        <dbReference type="ARBA" id="ARBA00023002"/>
    </source>
</evidence>
<sequence length="253" mass="29540">MRCGAIDYQLLHLKLQQFIKLTNSQEHLTNLYQVLDNIVKNDGITVKNASPCTLQCPTSLYLPYILTQPWYTLATNHPLMQDIQILQENLYLIRDDYYAAQTFSKGWCHNQEKEGSWTLFYLYNQGHKVVENCQICPQTTHLIDHQLRHFMRGNVFGNACFSKIIPSTKIAPHYGPCNYRIRCHLTLHTPSQCSLKVGNETRQWVDGQCLLFDDSYLHSVQHDSNDQDRVILLIDLWHYQLSPVERQALNFII</sequence>
<reference evidence="5 6" key="1">
    <citation type="journal article" date="2008" name="Nature">
        <title>The Trichoplax genome and the nature of placozoans.</title>
        <authorList>
            <person name="Srivastava M."/>
            <person name="Begovic E."/>
            <person name="Chapman J."/>
            <person name="Putnam N.H."/>
            <person name="Hellsten U."/>
            <person name="Kawashima T."/>
            <person name="Kuo A."/>
            <person name="Mitros T."/>
            <person name="Salamov A."/>
            <person name="Carpenter M.L."/>
            <person name="Signorovitch A.Y."/>
            <person name="Moreno M.A."/>
            <person name="Kamm K."/>
            <person name="Grimwood J."/>
            <person name="Schmutz J."/>
            <person name="Shapiro H."/>
            <person name="Grigoriev I.V."/>
            <person name="Buss L.W."/>
            <person name="Schierwater B."/>
            <person name="Dellaporta S.L."/>
            <person name="Rokhsar D.S."/>
        </authorList>
    </citation>
    <scope>NUCLEOTIDE SEQUENCE [LARGE SCALE GENOMIC DNA]</scope>
    <source>
        <strain evidence="5 6">Grell-BS-1999</strain>
    </source>
</reference>
<dbReference type="OrthoDB" id="438431at2759"/>
<dbReference type="AlphaFoldDB" id="B3RK27"/>
<name>B3RK27_TRIAD</name>
<evidence type="ECO:0000259" key="4">
    <source>
        <dbReference type="Pfam" id="PF05118"/>
    </source>
</evidence>
<dbReference type="GO" id="GO:0051213">
    <property type="term" value="F:dioxygenase activity"/>
    <property type="evidence" value="ECO:0007669"/>
    <property type="project" value="UniProtKB-KW"/>
</dbReference>
<dbReference type="PANTHER" id="PTHR46332:SF5">
    <property type="entry name" value="ASPARTATE BETA-HYDROXYLASE DOMAIN CONTAINING 2"/>
    <property type="match status" value="1"/>
</dbReference>
<dbReference type="InterPro" id="IPR027443">
    <property type="entry name" value="IPNS-like_sf"/>
</dbReference>
<dbReference type="EMBL" id="DS985241">
    <property type="protein sequence ID" value="EDV29364.1"/>
    <property type="molecule type" value="Genomic_DNA"/>
</dbReference>
<dbReference type="KEGG" id="tad:TRIADDRAFT_19523"/>
<dbReference type="GeneID" id="6749780"/>
<dbReference type="OMA" id="NYRIRCH"/>
<dbReference type="FunCoup" id="B3RK27">
    <property type="interactions" value="546"/>
</dbReference>
<gene>
    <name evidence="5" type="ORF">TRIADDRAFT_19523</name>
</gene>
<dbReference type="Gene3D" id="2.60.120.330">
    <property type="entry name" value="B-lactam Antibiotic, Isopenicillin N Synthase, Chain"/>
    <property type="match status" value="1"/>
</dbReference>
<protein>
    <recommendedName>
        <fullName evidence="4">Aspartyl/asparaginy/proline hydroxylase domain-containing protein</fullName>
    </recommendedName>
</protein>
<dbReference type="eggNOG" id="KOG3696">
    <property type="taxonomic scope" value="Eukaryota"/>
</dbReference>
<evidence type="ECO:0000256" key="2">
    <source>
        <dbReference type="ARBA" id="ARBA00022964"/>
    </source>
</evidence>
<keyword evidence="6" id="KW-1185">Reference proteome</keyword>
<dbReference type="Proteomes" id="UP000009022">
    <property type="component" value="Unassembled WGS sequence"/>
</dbReference>
<evidence type="ECO:0000256" key="1">
    <source>
        <dbReference type="ARBA" id="ARBA00007730"/>
    </source>
</evidence>
<proteinExistence type="inferred from homology"/>
<dbReference type="InterPro" id="IPR051821">
    <property type="entry name" value="Asp/Asn_beta-hydroxylase"/>
</dbReference>
<feature type="domain" description="Aspartyl/asparaginy/proline hydroxylase" evidence="4">
    <location>
        <begin position="88"/>
        <end position="238"/>
    </location>
</feature>
<dbReference type="InterPro" id="IPR007803">
    <property type="entry name" value="Asp/Arg/Pro-Hydrxlase"/>
</dbReference>
<dbReference type="InParanoid" id="B3RK27"/>
<keyword evidence="2" id="KW-0223">Dioxygenase</keyword>
<comment type="similarity">
    <text evidence="1">Belongs to the aspartyl/asparaginyl beta-hydroxylase family.</text>
</comment>
<accession>B3RK27</accession>